<proteinExistence type="predicted"/>
<evidence type="ECO:0000313" key="3">
    <source>
        <dbReference type="EMBL" id="CAB4145794.1"/>
    </source>
</evidence>
<dbReference type="EMBL" id="LR796455">
    <property type="protein sequence ID" value="CAB4145794.1"/>
    <property type="molecule type" value="Genomic_DNA"/>
</dbReference>
<name>A0A6J5P2W9_9CAUD</name>
<evidence type="ECO:0000313" key="4">
    <source>
        <dbReference type="EMBL" id="CAB4163688.1"/>
    </source>
</evidence>
<evidence type="ECO:0000256" key="1">
    <source>
        <dbReference type="SAM" id="Coils"/>
    </source>
</evidence>
<keyword evidence="2" id="KW-1133">Transmembrane helix</keyword>
<sequence>MNKICIILTCFCLSSCSSSKEDIARPQPASEKLIGTEERANSRVSASAEAIKKANELNTHTNSKTAIAAEAGLITATVGSPGTQDFAAAMKRLEDYLGGRVKEAESARAVAEKEAVAGKAQVEALKKQHQKEIEESKAEISMLKAKSEEERKENTTLLFAFFGAVLASIGALGFAFTPFKKGFGYVIASGMLMGSVAFVWDSVWFHAILATTLVAGIAYAFIQIKKKKEEAADEQRKDPS</sequence>
<keyword evidence="2" id="KW-0812">Transmembrane</keyword>
<evidence type="ECO:0000256" key="2">
    <source>
        <dbReference type="SAM" id="Phobius"/>
    </source>
</evidence>
<evidence type="ECO:0000313" key="5">
    <source>
        <dbReference type="EMBL" id="CAB4191398.1"/>
    </source>
</evidence>
<dbReference type="EMBL" id="LR797167">
    <property type="protein sequence ID" value="CAB4191398.1"/>
    <property type="molecule type" value="Genomic_DNA"/>
</dbReference>
<reference evidence="4" key="1">
    <citation type="submission" date="2020-04" db="EMBL/GenBank/DDBJ databases">
        <authorList>
            <person name="Chiriac C."/>
            <person name="Salcher M."/>
            <person name="Ghai R."/>
            <person name="Kavagutti S V."/>
        </authorList>
    </citation>
    <scope>NUCLEOTIDE SEQUENCE</scope>
</reference>
<protein>
    <submittedName>
        <fullName evidence="4">Uncharacterized protein</fullName>
    </submittedName>
</protein>
<feature type="transmembrane region" description="Helical" evidence="2">
    <location>
        <begin position="206"/>
        <end position="222"/>
    </location>
</feature>
<keyword evidence="2" id="KW-0472">Membrane</keyword>
<gene>
    <name evidence="5" type="ORF">UFOVP1222_25</name>
    <name evidence="3" type="ORF">UFOVP477_42</name>
    <name evidence="4" type="ORF">UFOVP798_46</name>
</gene>
<dbReference type="EMBL" id="LR796752">
    <property type="protein sequence ID" value="CAB4163688.1"/>
    <property type="molecule type" value="Genomic_DNA"/>
</dbReference>
<feature type="transmembrane region" description="Helical" evidence="2">
    <location>
        <begin position="157"/>
        <end position="176"/>
    </location>
</feature>
<accession>A0A6J5P2W9</accession>
<keyword evidence="1" id="KW-0175">Coiled coil</keyword>
<feature type="coiled-coil region" evidence="1">
    <location>
        <begin position="108"/>
        <end position="153"/>
    </location>
</feature>
<organism evidence="4">
    <name type="scientific">uncultured Caudovirales phage</name>
    <dbReference type="NCBI Taxonomy" id="2100421"/>
    <lineage>
        <taxon>Viruses</taxon>
        <taxon>Duplodnaviria</taxon>
        <taxon>Heunggongvirae</taxon>
        <taxon>Uroviricota</taxon>
        <taxon>Caudoviricetes</taxon>
        <taxon>Peduoviridae</taxon>
        <taxon>Maltschvirus</taxon>
        <taxon>Maltschvirus maltsch</taxon>
    </lineage>
</organism>